<dbReference type="InterPro" id="IPR050388">
    <property type="entry name" value="ABC_Ni/Peptide_Import"/>
</dbReference>
<evidence type="ECO:0000256" key="4">
    <source>
        <dbReference type="ARBA" id="ARBA00022475"/>
    </source>
</evidence>
<proteinExistence type="inferred from homology"/>
<dbReference type="FunFam" id="3.40.50.300:FF:000016">
    <property type="entry name" value="Oligopeptide ABC transporter ATP-binding component"/>
    <property type="match status" value="1"/>
</dbReference>
<evidence type="ECO:0000256" key="5">
    <source>
        <dbReference type="ARBA" id="ARBA00022741"/>
    </source>
</evidence>
<dbReference type="PROSITE" id="PS00211">
    <property type="entry name" value="ABC_TRANSPORTER_1"/>
    <property type="match status" value="1"/>
</dbReference>
<keyword evidence="5" id="KW-0547">Nucleotide-binding</keyword>
<dbReference type="Proteomes" id="UP000077384">
    <property type="component" value="Unassembled WGS sequence"/>
</dbReference>
<keyword evidence="7" id="KW-0472">Membrane</keyword>
<accession>A0A166RWL6</accession>
<name>A0A166RWL6_9CLOT</name>
<dbReference type="InterPro" id="IPR027417">
    <property type="entry name" value="P-loop_NTPase"/>
</dbReference>
<comment type="caution">
    <text evidence="9">The sequence shown here is derived from an EMBL/GenBank/DDBJ whole genome shotgun (WGS) entry which is preliminary data.</text>
</comment>
<keyword evidence="6 9" id="KW-0067">ATP-binding</keyword>
<dbReference type="InterPro" id="IPR003593">
    <property type="entry name" value="AAA+_ATPase"/>
</dbReference>
<gene>
    <name evidence="9" type="primary">ddpD</name>
    <name evidence="10" type="ORF">CLCOS_39530</name>
    <name evidence="9" type="ORF">WX73_01852</name>
</gene>
<dbReference type="Proteomes" id="UP000093694">
    <property type="component" value="Unassembled WGS sequence"/>
</dbReference>
<dbReference type="GO" id="GO:0005524">
    <property type="term" value="F:ATP binding"/>
    <property type="evidence" value="ECO:0007669"/>
    <property type="project" value="UniProtKB-KW"/>
</dbReference>
<evidence type="ECO:0000313" key="12">
    <source>
        <dbReference type="Proteomes" id="UP000093694"/>
    </source>
</evidence>
<dbReference type="Gene3D" id="3.40.50.300">
    <property type="entry name" value="P-loop containing nucleotide triphosphate hydrolases"/>
    <property type="match status" value="1"/>
</dbReference>
<dbReference type="CDD" id="cd03257">
    <property type="entry name" value="ABC_NikE_OppD_transporters"/>
    <property type="match status" value="1"/>
</dbReference>
<comment type="similarity">
    <text evidence="2">Belongs to the ABC transporter superfamily.</text>
</comment>
<dbReference type="RefSeq" id="WP_063601906.1">
    <property type="nucleotide sequence ID" value="NZ_LITQ01000027.1"/>
</dbReference>
<dbReference type="PROSITE" id="PS50893">
    <property type="entry name" value="ABC_TRANSPORTER_2"/>
    <property type="match status" value="1"/>
</dbReference>
<reference evidence="10 12" key="2">
    <citation type="journal article" date="2016" name="Front. Microbiol.">
        <title>Industrial Acetogenic Biocatalysts: A Comparative Metabolic and Genomic Analysis.</title>
        <authorList>
            <person name="Bengelsdorf F."/>
            <person name="Poehlein A."/>
            <person name="Sonja S."/>
            <person name="Erz C."/>
            <person name="Hummel T."/>
            <person name="Hoffmeister S."/>
            <person name="Daniel R."/>
            <person name="Durre P."/>
        </authorList>
    </citation>
    <scope>NUCLEOTIDE SEQUENCE [LARGE SCALE GENOMIC DNA]</scope>
    <source>
        <strain evidence="10 12">PTA-10522</strain>
    </source>
</reference>
<evidence type="ECO:0000256" key="1">
    <source>
        <dbReference type="ARBA" id="ARBA00004202"/>
    </source>
</evidence>
<dbReference type="PANTHER" id="PTHR43297:SF2">
    <property type="entry name" value="DIPEPTIDE TRANSPORT ATP-BINDING PROTEIN DPPD"/>
    <property type="match status" value="1"/>
</dbReference>
<reference evidence="9 11" key="1">
    <citation type="journal article" date="2015" name="Biotechnol. Bioeng.">
        <title>Genome sequence and phenotypic characterization of Caulobacter segnis.</title>
        <authorList>
            <person name="Patel S."/>
            <person name="Fletcher B."/>
            <person name="Scott D.C."/>
            <person name="Ely B."/>
        </authorList>
    </citation>
    <scope>NUCLEOTIDE SEQUENCE [LARGE SCALE GENOMIC DNA]</scope>
    <source>
        <strain evidence="9 11">PS02</strain>
    </source>
</reference>
<evidence type="ECO:0000313" key="10">
    <source>
        <dbReference type="EMBL" id="OBR90588.1"/>
    </source>
</evidence>
<dbReference type="Pfam" id="PF00005">
    <property type="entry name" value="ABC_tran"/>
    <property type="match status" value="1"/>
</dbReference>
<feature type="domain" description="ABC transporter" evidence="8">
    <location>
        <begin position="7"/>
        <end position="254"/>
    </location>
</feature>
<keyword evidence="12" id="KW-1185">Reference proteome</keyword>
<dbReference type="AlphaFoldDB" id="A0A166RWL6"/>
<sequence>MMSEEILRINNLSIKYGMQEPVVKNISMSIASKEIVGIVGESGSGKSTLMRAVLGILPKGAAISSGNIIYKDKDILKYSKKEWQEIRGNKMAIVFQDAGGSLTPIKKVGNQFIESIRSHFNISKADAYDKAVNMLGKMRLPDTKRIMNSYPFELSGGMKQRVGIAIAMTMEPEILLADEPTSALDVTVQAQAVRQMMELRDNFNTSIIIVTHNMGVASYMCDKIGVMQSGELVEWGDKDEVINNPKCEYTVKLLSAIPELEECNLASRERTNIDNKECCKAI</sequence>
<dbReference type="PANTHER" id="PTHR43297">
    <property type="entry name" value="OLIGOPEPTIDE TRANSPORT ATP-BINDING PROTEIN APPD"/>
    <property type="match status" value="1"/>
</dbReference>
<keyword evidence="4" id="KW-1003">Cell membrane</keyword>
<evidence type="ECO:0000313" key="9">
    <source>
        <dbReference type="EMBL" id="OAA91161.1"/>
    </source>
</evidence>
<dbReference type="EMBL" id="LROR01000089">
    <property type="protein sequence ID" value="OBR90588.1"/>
    <property type="molecule type" value="Genomic_DNA"/>
</dbReference>
<organism evidence="9 11">
    <name type="scientific">Clostridium coskatii</name>
    <dbReference type="NCBI Taxonomy" id="1705578"/>
    <lineage>
        <taxon>Bacteria</taxon>
        <taxon>Bacillati</taxon>
        <taxon>Bacillota</taxon>
        <taxon>Clostridia</taxon>
        <taxon>Eubacteriales</taxon>
        <taxon>Clostridiaceae</taxon>
        <taxon>Clostridium</taxon>
    </lineage>
</organism>
<evidence type="ECO:0000256" key="7">
    <source>
        <dbReference type="ARBA" id="ARBA00023136"/>
    </source>
</evidence>
<dbReference type="SMART" id="SM00382">
    <property type="entry name" value="AAA"/>
    <property type="match status" value="1"/>
</dbReference>
<evidence type="ECO:0000313" key="11">
    <source>
        <dbReference type="Proteomes" id="UP000077384"/>
    </source>
</evidence>
<dbReference type="GO" id="GO:0016887">
    <property type="term" value="F:ATP hydrolysis activity"/>
    <property type="evidence" value="ECO:0007669"/>
    <property type="project" value="InterPro"/>
</dbReference>
<dbReference type="EMBL" id="LITQ01000027">
    <property type="protein sequence ID" value="OAA91161.1"/>
    <property type="molecule type" value="Genomic_DNA"/>
</dbReference>
<comment type="subcellular location">
    <subcellularLocation>
        <location evidence="1">Cell membrane</location>
        <topology evidence="1">Peripheral membrane protein</topology>
    </subcellularLocation>
</comment>
<dbReference type="GO" id="GO:0005886">
    <property type="term" value="C:plasma membrane"/>
    <property type="evidence" value="ECO:0007669"/>
    <property type="project" value="UniProtKB-SubCell"/>
</dbReference>
<protein>
    <submittedName>
        <fullName evidence="9 10">D,D-dipeptide transport ATP-binding protein DdpD</fullName>
    </submittedName>
</protein>
<evidence type="ECO:0000256" key="2">
    <source>
        <dbReference type="ARBA" id="ARBA00005417"/>
    </source>
</evidence>
<evidence type="ECO:0000259" key="8">
    <source>
        <dbReference type="PROSITE" id="PS50893"/>
    </source>
</evidence>
<dbReference type="InterPro" id="IPR017871">
    <property type="entry name" value="ABC_transporter-like_CS"/>
</dbReference>
<dbReference type="InterPro" id="IPR003439">
    <property type="entry name" value="ABC_transporter-like_ATP-bd"/>
</dbReference>
<dbReference type="PATRIC" id="fig|1705578.3.peg.2102"/>
<dbReference type="SUPFAM" id="SSF52540">
    <property type="entry name" value="P-loop containing nucleoside triphosphate hydrolases"/>
    <property type="match status" value="1"/>
</dbReference>
<keyword evidence="3" id="KW-0813">Transport</keyword>
<evidence type="ECO:0000256" key="6">
    <source>
        <dbReference type="ARBA" id="ARBA00022840"/>
    </source>
</evidence>
<evidence type="ECO:0000256" key="3">
    <source>
        <dbReference type="ARBA" id="ARBA00022448"/>
    </source>
</evidence>